<keyword evidence="2" id="KW-0808">Transferase</keyword>
<dbReference type="GO" id="GO:0016747">
    <property type="term" value="F:acyltransferase activity, transferring groups other than amino-acyl groups"/>
    <property type="evidence" value="ECO:0007669"/>
    <property type="project" value="InterPro"/>
</dbReference>
<name>A0A5B2VKN9_9BACT</name>
<protein>
    <submittedName>
        <fullName evidence="2">GNAT family N-acetyltransferase</fullName>
    </submittedName>
</protein>
<dbReference type="InterPro" id="IPR000182">
    <property type="entry name" value="GNAT_dom"/>
</dbReference>
<dbReference type="Proteomes" id="UP000324611">
    <property type="component" value="Unassembled WGS sequence"/>
</dbReference>
<dbReference type="PANTHER" id="PTHR43305">
    <property type="entry name" value="FAMILY N-ACETYLTRANSFERASE, PUTATIVE (AFU_ORTHOLOGUE AFUA_2G01380)-RELATED"/>
    <property type="match status" value="1"/>
</dbReference>
<dbReference type="RefSeq" id="WP_149840704.1">
    <property type="nucleotide sequence ID" value="NZ_VUOC01000004.1"/>
</dbReference>
<dbReference type="EMBL" id="VUOC01000004">
    <property type="protein sequence ID" value="KAA2239525.1"/>
    <property type="molecule type" value="Genomic_DNA"/>
</dbReference>
<reference evidence="2 3" key="2">
    <citation type="submission" date="2019-09" db="EMBL/GenBank/DDBJ databases">
        <authorList>
            <person name="Jin C."/>
        </authorList>
    </citation>
    <scope>NUCLEOTIDE SEQUENCE [LARGE SCALE GENOMIC DNA]</scope>
    <source>
        <strain evidence="2 3">BN140078</strain>
    </source>
</reference>
<dbReference type="SUPFAM" id="SSF55729">
    <property type="entry name" value="Acyl-CoA N-acyltransferases (Nat)"/>
    <property type="match status" value="1"/>
</dbReference>
<dbReference type="InterPro" id="IPR016181">
    <property type="entry name" value="Acyl_CoA_acyltransferase"/>
</dbReference>
<gene>
    <name evidence="2" type="ORF">F0L74_25330</name>
</gene>
<keyword evidence="3" id="KW-1185">Reference proteome</keyword>
<sequence>MPNVQLKIAATTRDFEQARILFEEYARSLDFDLSYQDFQQELDGIAQQYKAPEGALLLCFVDNENAVGCAGVRKFADGIAELKRLYVNPDHRSLKIGKQLLEMAIRTAGQLHYEYMRLDTVPGQTKAQELYHYLGFYEIAPYRYSPIKGTIYFEKRLVEI</sequence>
<evidence type="ECO:0000259" key="1">
    <source>
        <dbReference type="PROSITE" id="PS51186"/>
    </source>
</evidence>
<feature type="domain" description="N-acetyltransferase" evidence="1">
    <location>
        <begin position="6"/>
        <end position="158"/>
    </location>
</feature>
<evidence type="ECO:0000313" key="3">
    <source>
        <dbReference type="Proteomes" id="UP000324611"/>
    </source>
</evidence>
<proteinExistence type="predicted"/>
<comment type="caution">
    <text evidence="2">The sequence shown here is derived from an EMBL/GenBank/DDBJ whole genome shotgun (WGS) entry which is preliminary data.</text>
</comment>
<dbReference type="Gene3D" id="3.40.630.30">
    <property type="match status" value="1"/>
</dbReference>
<dbReference type="PROSITE" id="PS51186">
    <property type="entry name" value="GNAT"/>
    <property type="match status" value="1"/>
</dbReference>
<dbReference type="AlphaFoldDB" id="A0A5B2VKN9"/>
<reference evidence="2 3" key="1">
    <citation type="submission" date="2019-09" db="EMBL/GenBank/DDBJ databases">
        <title>Chitinophaga ginsengihumi sp. nov., isolated from soil of ginseng rhizosphere.</title>
        <authorList>
            <person name="Lee J."/>
        </authorList>
    </citation>
    <scope>NUCLEOTIDE SEQUENCE [LARGE SCALE GENOMIC DNA]</scope>
    <source>
        <strain evidence="2 3">BN140078</strain>
    </source>
</reference>
<dbReference type="CDD" id="cd04301">
    <property type="entry name" value="NAT_SF"/>
    <property type="match status" value="1"/>
</dbReference>
<evidence type="ECO:0000313" key="2">
    <source>
        <dbReference type="EMBL" id="KAA2239525.1"/>
    </source>
</evidence>
<accession>A0A5B2VKN9</accession>
<dbReference type="PANTHER" id="PTHR43305:SF1">
    <property type="entry name" value="FAMILY N-ACETYLTRANSFERASE, PUTATIVE (AFU_ORTHOLOGUE AFUA_2G01380)-RELATED"/>
    <property type="match status" value="1"/>
</dbReference>
<dbReference type="Pfam" id="PF00583">
    <property type="entry name" value="Acetyltransf_1"/>
    <property type="match status" value="1"/>
</dbReference>
<organism evidence="2 3">
    <name type="scientific">Chitinophaga agrisoli</name>
    <dbReference type="NCBI Taxonomy" id="2607653"/>
    <lineage>
        <taxon>Bacteria</taxon>
        <taxon>Pseudomonadati</taxon>
        <taxon>Bacteroidota</taxon>
        <taxon>Chitinophagia</taxon>
        <taxon>Chitinophagales</taxon>
        <taxon>Chitinophagaceae</taxon>
        <taxon>Chitinophaga</taxon>
    </lineage>
</organism>
<dbReference type="InterPro" id="IPR052777">
    <property type="entry name" value="Acetyltransferase_Enz"/>
</dbReference>